<comment type="similarity">
    <text evidence="1 5">Belongs to the peptidase S8 family.</text>
</comment>
<feature type="active site" description="Charge relay system" evidence="5">
    <location>
        <position position="244"/>
    </location>
</feature>
<keyword evidence="2 5" id="KW-0645">Protease</keyword>
<dbReference type="PANTHER" id="PTHR43806:SF11">
    <property type="entry name" value="CEREVISIN-RELATED"/>
    <property type="match status" value="1"/>
</dbReference>
<evidence type="ECO:0000256" key="3">
    <source>
        <dbReference type="ARBA" id="ARBA00022801"/>
    </source>
</evidence>
<proteinExistence type="inferred from homology"/>
<evidence type="ECO:0000256" key="2">
    <source>
        <dbReference type="ARBA" id="ARBA00022670"/>
    </source>
</evidence>
<dbReference type="PRINTS" id="PR00111">
    <property type="entry name" value="ABHYDROLASE"/>
</dbReference>
<dbReference type="AlphaFoldDB" id="A0AAW1Q1G0"/>
<dbReference type="Gene3D" id="3.40.50.1820">
    <property type="entry name" value="alpha/beta hydrolase"/>
    <property type="match status" value="1"/>
</dbReference>
<evidence type="ECO:0000313" key="10">
    <source>
        <dbReference type="EMBL" id="KAK9815769.1"/>
    </source>
</evidence>
<feature type="region of interest" description="Disordered" evidence="6">
    <location>
        <begin position="658"/>
        <end position="687"/>
    </location>
</feature>
<dbReference type="Pfam" id="PF00561">
    <property type="entry name" value="Abhydrolase_1"/>
    <property type="match status" value="1"/>
</dbReference>
<dbReference type="EMBL" id="JALJOR010000006">
    <property type="protein sequence ID" value="KAK9815769.1"/>
    <property type="molecule type" value="Genomic_DNA"/>
</dbReference>
<dbReference type="InterPro" id="IPR036852">
    <property type="entry name" value="Peptidase_S8/S53_dom_sf"/>
</dbReference>
<dbReference type="PROSITE" id="PS51892">
    <property type="entry name" value="SUBTILASE"/>
    <property type="match status" value="1"/>
</dbReference>
<feature type="domain" description="Peptidase S8/S53" evidence="8">
    <location>
        <begin position="181"/>
        <end position="443"/>
    </location>
</feature>
<reference evidence="10 11" key="1">
    <citation type="journal article" date="2024" name="Nat. Commun.">
        <title>Phylogenomics reveals the evolutionary origins of lichenization in chlorophyte algae.</title>
        <authorList>
            <person name="Puginier C."/>
            <person name="Libourel C."/>
            <person name="Otte J."/>
            <person name="Skaloud P."/>
            <person name="Haon M."/>
            <person name="Grisel S."/>
            <person name="Petersen M."/>
            <person name="Berrin J.G."/>
            <person name="Delaux P.M."/>
            <person name="Dal Grande F."/>
            <person name="Keller J."/>
        </authorList>
    </citation>
    <scope>NUCLEOTIDE SEQUENCE [LARGE SCALE GENOMIC DNA]</scope>
    <source>
        <strain evidence="10 11">SAG 2043</strain>
    </source>
</reference>
<keyword evidence="7" id="KW-0812">Transmembrane</keyword>
<feature type="domain" description="AB hydrolase-1" evidence="9">
    <location>
        <begin position="999"/>
        <end position="1224"/>
    </location>
</feature>
<dbReference type="SUPFAM" id="SSF53474">
    <property type="entry name" value="alpha/beta-Hydrolases"/>
    <property type="match status" value="1"/>
</dbReference>
<name>A0AAW1Q1G0_9CHLO</name>
<dbReference type="GO" id="GO:0004252">
    <property type="term" value="F:serine-type endopeptidase activity"/>
    <property type="evidence" value="ECO:0007669"/>
    <property type="project" value="UniProtKB-UniRule"/>
</dbReference>
<dbReference type="InterPro" id="IPR029058">
    <property type="entry name" value="AB_hydrolase_fold"/>
</dbReference>
<feature type="compositionally biased region" description="Low complexity" evidence="6">
    <location>
        <begin position="678"/>
        <end position="687"/>
    </location>
</feature>
<accession>A0AAW1Q1G0</accession>
<dbReference type="InterPro" id="IPR034204">
    <property type="entry name" value="PfSUB1-like_cat_dom"/>
</dbReference>
<dbReference type="SUPFAM" id="SSF52743">
    <property type="entry name" value="Subtilisin-like"/>
    <property type="match status" value="1"/>
</dbReference>
<evidence type="ECO:0000256" key="5">
    <source>
        <dbReference type="PROSITE-ProRule" id="PRU01240"/>
    </source>
</evidence>
<evidence type="ECO:0000256" key="1">
    <source>
        <dbReference type="ARBA" id="ARBA00011073"/>
    </source>
</evidence>
<evidence type="ECO:0000259" key="8">
    <source>
        <dbReference type="Pfam" id="PF00082"/>
    </source>
</evidence>
<dbReference type="Gene3D" id="3.40.50.200">
    <property type="entry name" value="Peptidase S8/S53 domain"/>
    <property type="match status" value="1"/>
</dbReference>
<dbReference type="InterPro" id="IPR000639">
    <property type="entry name" value="Epox_hydrolase-like"/>
</dbReference>
<dbReference type="InterPro" id="IPR000209">
    <property type="entry name" value="Peptidase_S8/S53_dom"/>
</dbReference>
<keyword evidence="11" id="KW-1185">Reference proteome</keyword>
<evidence type="ECO:0000313" key="11">
    <source>
        <dbReference type="Proteomes" id="UP001489004"/>
    </source>
</evidence>
<dbReference type="PROSITE" id="PS00136">
    <property type="entry name" value="SUBTILASE_ASP"/>
    <property type="match status" value="1"/>
</dbReference>
<dbReference type="InterPro" id="IPR023827">
    <property type="entry name" value="Peptidase_S8_Asp-AS"/>
</dbReference>
<keyword evidence="4 5" id="KW-0720">Serine protease</keyword>
<keyword evidence="3 5" id="KW-0378">Hydrolase</keyword>
<comment type="caution">
    <text evidence="10">The sequence shown here is derived from an EMBL/GenBank/DDBJ whole genome shotgun (WGS) entry which is preliminary data.</text>
</comment>
<dbReference type="Pfam" id="PF00082">
    <property type="entry name" value="Peptidase_S8"/>
    <property type="match status" value="1"/>
</dbReference>
<dbReference type="CDD" id="cd07473">
    <property type="entry name" value="Peptidases_S8_Subtilisin_like"/>
    <property type="match status" value="1"/>
</dbReference>
<sequence length="1249" mass="133452">MSRVQTLAKQLFVATQVFCWWAIVCCGAVALVDLEARGPAARILIRHSLSYASVPGRHLLDSPVQRGIQRQVRRQLSQAAGAELAWISTGRNTGVDVLEVPQGSDAASIVQALRNVDGVEFAELDIHVKAYGKPRPGPPDDTEFWRQWGMHRLGLYTNLSSSAVNSLDLQGTAWNRSTGSDDVIVCVIDSGIDYNHPDLQANLWVNHHEIPANGIDDDNNGFVDDYYGWNFLNNSAKTMDDYFHGTHLAGIVGAVCNNELGVCGVNQRVKVMACKFLDQFGNGYTSNAVQCLDYALQMGAHISLNSYGGLYADSDGLRTAIGFAEAAGQLFVTAAGNDYGADIDQTPTFPAAYPNDNILSVIATNQSNLLANYSNYGAENADLAAPGSEILSTVPAAQYGWHTGTSQSAGFAAGAAALLLAAYQQAGFDISNCGAAVKAVMMGAGTTSQPGLADTCVTGGMLDLSSAMAAIPKQAPPPVPSAQPRCTHSTASTAQRWNVCQTCSLPWGIDAGAPGAAAPQVILPATQTSGSSKGDVKTKSLSLSDPFGSFTPSLTGPPASPVQVFSEIFGLQHSSLTLTPVAAGGFNSCLLKGVRDFQSDAAYGEDITATLLIPASAGKVDVFLPEAMPFKNGRVGSVSVTATGTLLLAFTALTTPPAPTSPPTAFGEPGGGSPPAPAGRAAPVQAAPDGSSAAQAKIAIFQAQELVSLAGSDVDLAAGGQVLHYLRPDRLVVSFLNVMSASSRLPSSFQAELFFRDASQPKGSIRLTWLDMAVQGALVGVSLGPACPAIQTDFALAVPCFQPATLSVSPARLPEMVQSSNAAMLHLTLSNTGNASLVVGASLETVGDNLLQPALWLNDALDYQKTYEQGSKTCSTYDPLRDPVCATFNISRQTVTYIGNYPKPMRFMQALKAPLRVVGTYVRNQQCSGQYIVLSSRPTPPTQFGWVTLDKQVIKLASGQASGLHLACSGSLQAGNYGAELVLRSNDPNRPVLRMPIKLWERQIPALVAAGYRVIAPDLRGFGDSERPERVEEYRLSKVQEDVETILDQLEIDRFFLVGHDWGAALAWRIATTWPQRVLRLVCMSVGHPGSMFSAGGARQRQLSWYFLFFQYKDVAEAALQADDWALMRQWLSPMQKEQVDAYIADLSRPGALTAGLNWYRANFQAERFAATKPVKMPMLPMPVLGIWSAKDGALGEMQMVASRRYVAPGKWQYARVENAGHWIPREAPKQVNKLLLDFLAQPFSSSKL</sequence>
<keyword evidence="7" id="KW-0472">Membrane</keyword>
<feature type="transmembrane region" description="Helical" evidence="7">
    <location>
        <begin position="12"/>
        <end position="32"/>
    </location>
</feature>
<evidence type="ECO:0000256" key="4">
    <source>
        <dbReference type="ARBA" id="ARBA00022825"/>
    </source>
</evidence>
<dbReference type="InterPro" id="IPR050131">
    <property type="entry name" value="Peptidase_S8_subtilisin-like"/>
</dbReference>
<feature type="active site" description="Charge relay system" evidence="5">
    <location>
        <position position="189"/>
    </location>
</feature>
<dbReference type="Proteomes" id="UP001489004">
    <property type="component" value="Unassembled WGS sequence"/>
</dbReference>
<evidence type="ECO:0000256" key="6">
    <source>
        <dbReference type="SAM" id="MobiDB-lite"/>
    </source>
</evidence>
<gene>
    <name evidence="10" type="ORF">WJX72_009202</name>
</gene>
<evidence type="ECO:0000259" key="9">
    <source>
        <dbReference type="Pfam" id="PF00561"/>
    </source>
</evidence>
<dbReference type="PANTHER" id="PTHR43806">
    <property type="entry name" value="PEPTIDASE S8"/>
    <property type="match status" value="1"/>
</dbReference>
<feature type="active site" description="Charge relay system" evidence="5">
    <location>
        <position position="406"/>
    </location>
</feature>
<dbReference type="PRINTS" id="PR00412">
    <property type="entry name" value="EPOXHYDRLASE"/>
</dbReference>
<organism evidence="10 11">
    <name type="scientific">[Myrmecia] bisecta</name>
    <dbReference type="NCBI Taxonomy" id="41462"/>
    <lineage>
        <taxon>Eukaryota</taxon>
        <taxon>Viridiplantae</taxon>
        <taxon>Chlorophyta</taxon>
        <taxon>core chlorophytes</taxon>
        <taxon>Trebouxiophyceae</taxon>
        <taxon>Trebouxiales</taxon>
        <taxon>Trebouxiaceae</taxon>
        <taxon>Myrmecia</taxon>
    </lineage>
</organism>
<protein>
    <submittedName>
        <fullName evidence="10">Uncharacterized protein</fullName>
    </submittedName>
</protein>
<evidence type="ECO:0000256" key="7">
    <source>
        <dbReference type="SAM" id="Phobius"/>
    </source>
</evidence>
<dbReference type="GO" id="GO:0006508">
    <property type="term" value="P:proteolysis"/>
    <property type="evidence" value="ECO:0007669"/>
    <property type="project" value="UniProtKB-KW"/>
</dbReference>
<dbReference type="InterPro" id="IPR000073">
    <property type="entry name" value="AB_hydrolase_1"/>
</dbReference>
<keyword evidence="7" id="KW-1133">Transmembrane helix</keyword>